<comment type="caution">
    <text evidence="2">The sequence shown here is derived from an EMBL/GenBank/DDBJ whole genome shotgun (WGS) entry which is preliminary data.</text>
</comment>
<feature type="compositionally biased region" description="Polar residues" evidence="1">
    <location>
        <begin position="57"/>
        <end position="78"/>
    </location>
</feature>
<name>A0A699Y059_TANCI</name>
<reference evidence="2" key="1">
    <citation type="journal article" date="2019" name="Sci. Rep.">
        <title>Draft genome of Tanacetum cinerariifolium, the natural source of mosquito coil.</title>
        <authorList>
            <person name="Yamashiro T."/>
            <person name="Shiraishi A."/>
            <person name="Satake H."/>
            <person name="Nakayama K."/>
        </authorList>
    </citation>
    <scope>NUCLEOTIDE SEQUENCE</scope>
</reference>
<dbReference type="EMBL" id="BKCJ011887719">
    <property type="protein sequence ID" value="GFD61174.1"/>
    <property type="molecule type" value="Genomic_DNA"/>
</dbReference>
<evidence type="ECO:0000256" key="1">
    <source>
        <dbReference type="SAM" id="MobiDB-lite"/>
    </source>
</evidence>
<protein>
    <submittedName>
        <fullName evidence="2">Uncharacterized protein</fullName>
    </submittedName>
</protein>
<sequence length="78" mass="8395">AFERIAVVWRALNAEEGRPGVVITEPKEGEEVRQTGPTDWKGTKGVEPSEGKDLGLRSSSPDDSELDVSQTDAIKSAN</sequence>
<feature type="compositionally biased region" description="Basic and acidic residues" evidence="1">
    <location>
        <begin position="41"/>
        <end position="55"/>
    </location>
</feature>
<feature type="non-terminal residue" evidence="2">
    <location>
        <position position="1"/>
    </location>
</feature>
<dbReference type="AlphaFoldDB" id="A0A699Y059"/>
<feature type="region of interest" description="Disordered" evidence="1">
    <location>
        <begin position="24"/>
        <end position="78"/>
    </location>
</feature>
<accession>A0A699Y059</accession>
<proteinExistence type="predicted"/>
<evidence type="ECO:0000313" key="2">
    <source>
        <dbReference type="EMBL" id="GFD61174.1"/>
    </source>
</evidence>
<gene>
    <name evidence="2" type="ORF">Tci_933143</name>
</gene>
<feature type="non-terminal residue" evidence="2">
    <location>
        <position position="78"/>
    </location>
</feature>
<organism evidence="2">
    <name type="scientific">Tanacetum cinerariifolium</name>
    <name type="common">Dalmatian daisy</name>
    <name type="synonym">Chrysanthemum cinerariifolium</name>
    <dbReference type="NCBI Taxonomy" id="118510"/>
    <lineage>
        <taxon>Eukaryota</taxon>
        <taxon>Viridiplantae</taxon>
        <taxon>Streptophyta</taxon>
        <taxon>Embryophyta</taxon>
        <taxon>Tracheophyta</taxon>
        <taxon>Spermatophyta</taxon>
        <taxon>Magnoliopsida</taxon>
        <taxon>eudicotyledons</taxon>
        <taxon>Gunneridae</taxon>
        <taxon>Pentapetalae</taxon>
        <taxon>asterids</taxon>
        <taxon>campanulids</taxon>
        <taxon>Asterales</taxon>
        <taxon>Asteraceae</taxon>
        <taxon>Asteroideae</taxon>
        <taxon>Anthemideae</taxon>
        <taxon>Anthemidinae</taxon>
        <taxon>Tanacetum</taxon>
    </lineage>
</organism>